<dbReference type="Pfam" id="PF17921">
    <property type="entry name" value="Integrase_H2C2"/>
    <property type="match status" value="1"/>
</dbReference>
<evidence type="ECO:0000256" key="16">
    <source>
        <dbReference type="SAM" id="MobiDB-lite"/>
    </source>
</evidence>
<keyword evidence="14" id="KW-0238">DNA-binding</keyword>
<evidence type="ECO:0000313" key="18">
    <source>
        <dbReference type="EMBL" id="KAI9552649.1"/>
    </source>
</evidence>
<evidence type="ECO:0000259" key="17">
    <source>
        <dbReference type="PROSITE" id="PS50994"/>
    </source>
</evidence>
<protein>
    <recommendedName>
        <fullName evidence="1">RNA-directed DNA polymerase</fullName>
        <ecNumber evidence="1">2.7.7.49</ecNumber>
    </recommendedName>
</protein>
<dbReference type="FunFam" id="3.30.420.10:FF:000032">
    <property type="entry name" value="Retrovirus-related Pol polyprotein from transposon 297-like Protein"/>
    <property type="match status" value="1"/>
</dbReference>
<comment type="caution">
    <text evidence="18">The sequence shown here is derived from an EMBL/GenBank/DDBJ whole genome shotgun (WGS) entry which is preliminary data.</text>
</comment>
<evidence type="ECO:0000256" key="13">
    <source>
        <dbReference type="ARBA" id="ARBA00022932"/>
    </source>
</evidence>
<dbReference type="EC" id="2.7.7.49" evidence="1"/>
<evidence type="ECO:0000256" key="11">
    <source>
        <dbReference type="ARBA" id="ARBA00022908"/>
    </source>
</evidence>
<keyword evidence="15" id="KW-0233">DNA recombination</keyword>
<dbReference type="SUPFAM" id="SSF56672">
    <property type="entry name" value="DNA/RNA polymerases"/>
    <property type="match status" value="1"/>
</dbReference>
<dbReference type="CDD" id="cd00303">
    <property type="entry name" value="retropepsin_like"/>
    <property type="match status" value="1"/>
</dbReference>
<dbReference type="GO" id="GO:0004519">
    <property type="term" value="F:endonuclease activity"/>
    <property type="evidence" value="ECO:0007669"/>
    <property type="project" value="UniProtKB-KW"/>
</dbReference>
<dbReference type="Pfam" id="PF24626">
    <property type="entry name" value="SH3_Tf2-1"/>
    <property type="match status" value="1"/>
</dbReference>
<dbReference type="AlphaFoldDB" id="A0AAD5KHX9"/>
<dbReference type="GO" id="GO:0015074">
    <property type="term" value="P:DNA integration"/>
    <property type="evidence" value="ECO:0007669"/>
    <property type="project" value="UniProtKB-KW"/>
</dbReference>
<proteinExistence type="predicted"/>
<keyword evidence="5" id="KW-0540">Nuclease</keyword>
<keyword evidence="11" id="KW-0229">DNA integration</keyword>
<evidence type="ECO:0000256" key="8">
    <source>
        <dbReference type="ARBA" id="ARBA00022759"/>
    </source>
</evidence>
<keyword evidence="10" id="KW-0460">Magnesium</keyword>
<evidence type="ECO:0000256" key="1">
    <source>
        <dbReference type="ARBA" id="ARBA00012493"/>
    </source>
</evidence>
<keyword evidence="7" id="KW-0064">Aspartyl protease</keyword>
<dbReference type="PROSITE" id="PS00141">
    <property type="entry name" value="ASP_PROTEASE"/>
    <property type="match status" value="1"/>
</dbReference>
<dbReference type="SUPFAM" id="SSF53098">
    <property type="entry name" value="Ribonuclease H-like"/>
    <property type="match status" value="1"/>
</dbReference>
<reference evidence="18 19" key="1">
    <citation type="submission" date="2022-05" db="EMBL/GenBank/DDBJ databases">
        <title>A multi-omics perspective on studying reproductive biology in Daphnia sinensis.</title>
        <authorList>
            <person name="Jia J."/>
        </authorList>
    </citation>
    <scope>NUCLEOTIDE SEQUENCE [LARGE SCALE GENOMIC DNA]</scope>
    <source>
        <strain evidence="18 19">WSL</strain>
    </source>
</reference>
<keyword evidence="9" id="KW-0378">Hydrolase</keyword>
<dbReference type="PANTHER" id="PTHR37984">
    <property type="entry name" value="PROTEIN CBG26694"/>
    <property type="match status" value="1"/>
</dbReference>
<dbReference type="Gene3D" id="3.30.420.10">
    <property type="entry name" value="Ribonuclease H-like superfamily/Ribonuclease H"/>
    <property type="match status" value="1"/>
</dbReference>
<accession>A0AAD5KHX9</accession>
<evidence type="ECO:0000256" key="15">
    <source>
        <dbReference type="ARBA" id="ARBA00023172"/>
    </source>
</evidence>
<gene>
    <name evidence="18" type="ORF">GHT06_020520</name>
</gene>
<feature type="compositionally biased region" description="Low complexity" evidence="16">
    <location>
        <begin position="833"/>
        <end position="849"/>
    </location>
</feature>
<keyword evidence="13" id="KW-0239">DNA-directed DNA polymerase</keyword>
<dbReference type="PROSITE" id="PS50994">
    <property type="entry name" value="INTEGRASE"/>
    <property type="match status" value="1"/>
</dbReference>
<feature type="region of interest" description="Disordered" evidence="16">
    <location>
        <begin position="828"/>
        <end position="884"/>
    </location>
</feature>
<sequence>MSALSCTFTRANPIYIAALTAQLPVNFTEFVTRLRNLEQLGLSGVQMGIPAPPVAYTAPFNGTAYFVMSAIGMDILPGTVQQKTTRLPANGNGATKRLFWVEKVGEVIALVDSGASVSAVRLSVVRKFLDPKRKANKTKLRGVDNKVVHVEGSLPLNVKWGGSKILNGEGREIFNGKGSRVVEIKKGEILGERGEKKVRFAKDVCIINERTEGEKVCVCDQEQKREAVDLVVGGVEGNEEIIIGNDICEYLAEQSPSKRRGWMPVKVDGPQTVPPNSLMFVNGRLPSHISGRGFVKFKSCSKPGKEWVIPSSIVDIREGLVKIAIVNYTSVELKLKRRHFFCVVEVDEDVELSGVSESGGTPEVGATLIPEDHFSKLAPQIRMGEKLSPLERTRIVELLEQVVHHIDTGDARPIKSVLYRVSAFERQIIADKVEEMLEDGIIEESYSPWSSPVVLVRKAKSGEYRFCVDFRRLNAFFSCLDLAKKTLFRIKSRFWWPRLGRSVKVFVQSCLFCQKHKHAIGHVIGKLLPIEPPSSPFHLIGVDHLGPFKSTSTGYRHIIVAIDYLTKWIEVQPVPDTSSKFATAFLEQNVLFRHGTPQRLITDQGTAFTSELFSAWTSRWKINHTFATAEHPETNGMVERVNRTLTLAFCAFVNTNHDDWDLHLSAAAFAINTARQTTTEITPFELVHGRPPVLFIENLFPWPDEEKESHSQILTCVADLRMAARVRILRKQRIMKERIDRRRKADTEVFPGDLVLVRRKPHKKNLTKKLLPKFIGPFQVVKKVCPTTYLVEDLPARWKKNSHRRFNAHVCQIRRFHDRSDLEWDESGDITVEESSSSSSSPSDVSSSESENEPPEAPPIITPLLVTRAKRQTRRPAWMRHYRT</sequence>
<dbReference type="Gene3D" id="3.10.10.10">
    <property type="entry name" value="HIV Type 1 Reverse Transcriptase, subunit A, domain 1"/>
    <property type="match status" value="1"/>
</dbReference>
<evidence type="ECO:0000256" key="2">
    <source>
        <dbReference type="ARBA" id="ARBA00022670"/>
    </source>
</evidence>
<evidence type="ECO:0000256" key="14">
    <source>
        <dbReference type="ARBA" id="ARBA00023125"/>
    </source>
</evidence>
<dbReference type="GO" id="GO:0042575">
    <property type="term" value="C:DNA polymerase complex"/>
    <property type="evidence" value="ECO:0007669"/>
    <property type="project" value="UniProtKB-ARBA"/>
</dbReference>
<dbReference type="InterPro" id="IPR056924">
    <property type="entry name" value="SH3_Tf2-1"/>
</dbReference>
<dbReference type="InterPro" id="IPR001584">
    <property type="entry name" value="Integrase_cat-core"/>
</dbReference>
<dbReference type="PANTHER" id="PTHR37984:SF5">
    <property type="entry name" value="PROTEIN NYNRIN-LIKE"/>
    <property type="match status" value="1"/>
</dbReference>
<keyword evidence="3" id="KW-0808">Transferase</keyword>
<keyword evidence="2" id="KW-0645">Protease</keyword>
<dbReference type="InterPro" id="IPR001969">
    <property type="entry name" value="Aspartic_peptidase_AS"/>
</dbReference>
<organism evidence="18 19">
    <name type="scientific">Daphnia sinensis</name>
    <dbReference type="NCBI Taxonomy" id="1820382"/>
    <lineage>
        <taxon>Eukaryota</taxon>
        <taxon>Metazoa</taxon>
        <taxon>Ecdysozoa</taxon>
        <taxon>Arthropoda</taxon>
        <taxon>Crustacea</taxon>
        <taxon>Branchiopoda</taxon>
        <taxon>Diplostraca</taxon>
        <taxon>Cladocera</taxon>
        <taxon>Anomopoda</taxon>
        <taxon>Daphniidae</taxon>
        <taxon>Daphnia</taxon>
        <taxon>Daphnia similis group</taxon>
    </lineage>
</organism>
<evidence type="ECO:0000256" key="5">
    <source>
        <dbReference type="ARBA" id="ARBA00022722"/>
    </source>
</evidence>
<evidence type="ECO:0000256" key="7">
    <source>
        <dbReference type="ARBA" id="ARBA00022750"/>
    </source>
</evidence>
<dbReference type="Proteomes" id="UP000820818">
    <property type="component" value="Linkage Group LG9"/>
</dbReference>
<dbReference type="GO" id="GO:0006508">
    <property type="term" value="P:proteolysis"/>
    <property type="evidence" value="ECO:0007669"/>
    <property type="project" value="UniProtKB-KW"/>
</dbReference>
<keyword evidence="12" id="KW-0695">RNA-directed DNA polymerase</keyword>
<keyword evidence="4" id="KW-0548">Nucleotidyltransferase</keyword>
<evidence type="ECO:0000256" key="12">
    <source>
        <dbReference type="ARBA" id="ARBA00022918"/>
    </source>
</evidence>
<dbReference type="InterPro" id="IPR043502">
    <property type="entry name" value="DNA/RNA_pol_sf"/>
</dbReference>
<evidence type="ECO:0000256" key="4">
    <source>
        <dbReference type="ARBA" id="ARBA00022695"/>
    </source>
</evidence>
<feature type="compositionally biased region" description="Basic residues" evidence="16">
    <location>
        <begin position="868"/>
        <end position="884"/>
    </location>
</feature>
<dbReference type="InterPro" id="IPR012337">
    <property type="entry name" value="RNaseH-like_sf"/>
</dbReference>
<keyword evidence="6" id="KW-0479">Metal-binding</keyword>
<feature type="domain" description="Integrase catalytic" evidence="17">
    <location>
        <begin position="532"/>
        <end position="691"/>
    </location>
</feature>
<dbReference type="GO" id="GO:0003964">
    <property type="term" value="F:RNA-directed DNA polymerase activity"/>
    <property type="evidence" value="ECO:0007669"/>
    <property type="project" value="UniProtKB-KW"/>
</dbReference>
<dbReference type="Gene3D" id="1.10.340.70">
    <property type="match status" value="1"/>
</dbReference>
<keyword evidence="8" id="KW-0255">Endonuclease</keyword>
<dbReference type="Pfam" id="PF00665">
    <property type="entry name" value="rve"/>
    <property type="match status" value="1"/>
</dbReference>
<dbReference type="GO" id="GO:0046872">
    <property type="term" value="F:metal ion binding"/>
    <property type="evidence" value="ECO:0007669"/>
    <property type="project" value="UniProtKB-KW"/>
</dbReference>
<evidence type="ECO:0000256" key="3">
    <source>
        <dbReference type="ARBA" id="ARBA00022679"/>
    </source>
</evidence>
<dbReference type="GO" id="GO:0004190">
    <property type="term" value="F:aspartic-type endopeptidase activity"/>
    <property type="evidence" value="ECO:0007669"/>
    <property type="project" value="UniProtKB-KW"/>
</dbReference>
<dbReference type="InterPro" id="IPR041588">
    <property type="entry name" value="Integrase_H2C2"/>
</dbReference>
<evidence type="ECO:0000313" key="19">
    <source>
        <dbReference type="Proteomes" id="UP000820818"/>
    </source>
</evidence>
<name>A0AAD5KHX9_9CRUS</name>
<dbReference type="GO" id="GO:0003887">
    <property type="term" value="F:DNA-directed DNA polymerase activity"/>
    <property type="evidence" value="ECO:0007669"/>
    <property type="project" value="UniProtKB-KW"/>
</dbReference>
<evidence type="ECO:0000256" key="9">
    <source>
        <dbReference type="ARBA" id="ARBA00022801"/>
    </source>
</evidence>
<dbReference type="InterPro" id="IPR036397">
    <property type="entry name" value="RNaseH_sf"/>
</dbReference>
<dbReference type="EMBL" id="WJBH02000009">
    <property type="protein sequence ID" value="KAI9552649.1"/>
    <property type="molecule type" value="Genomic_DNA"/>
</dbReference>
<keyword evidence="19" id="KW-1185">Reference proteome</keyword>
<dbReference type="GO" id="GO:0006310">
    <property type="term" value="P:DNA recombination"/>
    <property type="evidence" value="ECO:0007669"/>
    <property type="project" value="UniProtKB-KW"/>
</dbReference>
<dbReference type="InterPro" id="IPR050951">
    <property type="entry name" value="Retrovirus_Pol_polyprotein"/>
</dbReference>
<evidence type="ECO:0000256" key="6">
    <source>
        <dbReference type="ARBA" id="ARBA00022723"/>
    </source>
</evidence>
<evidence type="ECO:0000256" key="10">
    <source>
        <dbReference type="ARBA" id="ARBA00022842"/>
    </source>
</evidence>
<dbReference type="GO" id="GO:0003677">
    <property type="term" value="F:DNA binding"/>
    <property type="evidence" value="ECO:0007669"/>
    <property type="project" value="UniProtKB-KW"/>
</dbReference>